<feature type="region of interest" description="Disordered" evidence="3">
    <location>
        <begin position="404"/>
        <end position="444"/>
    </location>
</feature>
<feature type="compositionally biased region" description="Basic and acidic residues" evidence="3">
    <location>
        <begin position="411"/>
        <end position="420"/>
    </location>
</feature>
<dbReference type="GO" id="GO:0019887">
    <property type="term" value="F:protein kinase regulator activity"/>
    <property type="evidence" value="ECO:0007669"/>
    <property type="project" value="InterPro"/>
</dbReference>
<keyword evidence="4" id="KW-0808">Transferase</keyword>
<dbReference type="PANTHER" id="PTHR11740:SF0">
    <property type="entry name" value="CASEIN KINASE II SUBUNIT BETA"/>
    <property type="match status" value="1"/>
</dbReference>
<dbReference type="Proteomes" id="UP000324800">
    <property type="component" value="Unassembled WGS sequence"/>
</dbReference>
<evidence type="ECO:0000256" key="2">
    <source>
        <dbReference type="RuleBase" id="RU361268"/>
    </source>
</evidence>
<accession>A0A5J4VL68</accession>
<feature type="region of interest" description="Disordered" evidence="3">
    <location>
        <begin position="1"/>
        <end position="29"/>
    </location>
</feature>
<feature type="region of interest" description="Disordered" evidence="3">
    <location>
        <begin position="341"/>
        <end position="375"/>
    </location>
</feature>
<dbReference type="GO" id="GO:0005737">
    <property type="term" value="C:cytoplasm"/>
    <property type="evidence" value="ECO:0007669"/>
    <property type="project" value="TreeGrafter"/>
</dbReference>
<evidence type="ECO:0000313" key="4">
    <source>
        <dbReference type="EMBL" id="KAA6383322.1"/>
    </source>
</evidence>
<dbReference type="PANTHER" id="PTHR11740">
    <property type="entry name" value="CASEIN KINASE II SUBUNIT BETA"/>
    <property type="match status" value="1"/>
</dbReference>
<dbReference type="PRINTS" id="PR00472">
    <property type="entry name" value="CASNKINASEII"/>
</dbReference>
<dbReference type="EMBL" id="SNRW01006305">
    <property type="protein sequence ID" value="KAA6383322.1"/>
    <property type="molecule type" value="Genomic_DNA"/>
</dbReference>
<name>A0A5J4VL68_9EUKA</name>
<dbReference type="SUPFAM" id="SSF57798">
    <property type="entry name" value="Casein kinase II beta subunit"/>
    <property type="match status" value="1"/>
</dbReference>
<dbReference type="SMART" id="SM01085">
    <property type="entry name" value="CK_II_beta"/>
    <property type="match status" value="1"/>
</dbReference>
<dbReference type="GO" id="GO:0016301">
    <property type="term" value="F:kinase activity"/>
    <property type="evidence" value="ECO:0007669"/>
    <property type="project" value="UniProtKB-KW"/>
</dbReference>
<dbReference type="Gene3D" id="2.20.25.20">
    <property type="match status" value="1"/>
</dbReference>
<comment type="subunit">
    <text evidence="2">Tetramer of two alpha and two beta subunits.</text>
</comment>
<organism evidence="4 5">
    <name type="scientific">Streblomastix strix</name>
    <dbReference type="NCBI Taxonomy" id="222440"/>
    <lineage>
        <taxon>Eukaryota</taxon>
        <taxon>Metamonada</taxon>
        <taxon>Preaxostyla</taxon>
        <taxon>Oxymonadida</taxon>
        <taxon>Streblomastigidae</taxon>
        <taxon>Streblomastix</taxon>
    </lineage>
</organism>
<dbReference type="InterPro" id="IPR016149">
    <property type="entry name" value="Casein_kin_II_reg-sub_N"/>
</dbReference>
<sequence>MWGVEDDIEEEDDDDINSSDEEEDEQDDDIEDAPFITRFVMSRGNEFFCEVDRDFILDGFNMTGLSLLFEDYAEALDFILDENMTLFISLSERLQTKIMDEAEALYGLIHARFILTQRGLKIMYEKFIRGDFGTCPRFLCEYQHVLPVGESTQYKVGRVKLFCPKCEEIYAPPLSMHKNLDGSFIGPTFPHLFLMQFPKLLPSLPKRDSIQCPALYLFQSEGRKYPLNLELPQIQQSSINSNEKVDDKVVQDKEQQIITSQQQQPLQSILQTDQVTHPSWKTHGLKYTPKPFGFRFFTGSHRELQEFLESKAKAQVKLLNLKESRIQPYYKDDQKQEQIQIQAQSQVQQSSQSSSTASNETEMQLQEKQQQLNQQQQQQQLQPQVIDEQELIKLSYFARRKITKQYDDEDQKSNDGKNEQKQSINANVGTKGRGSGIKPKQDKL</sequence>
<comment type="caution">
    <text evidence="4">The sequence shown here is derived from an EMBL/GenBank/DDBJ whole genome shotgun (WGS) entry which is preliminary data.</text>
</comment>
<dbReference type="Gene3D" id="1.10.1820.10">
    <property type="entry name" value="protein kinase ck2 holoenzyme, chain C, domain 1"/>
    <property type="match status" value="1"/>
</dbReference>
<reference evidence="4 5" key="1">
    <citation type="submission" date="2019-03" db="EMBL/GenBank/DDBJ databases">
        <title>Single cell metagenomics reveals metabolic interactions within the superorganism composed of flagellate Streblomastix strix and complex community of Bacteroidetes bacteria on its surface.</title>
        <authorList>
            <person name="Treitli S.C."/>
            <person name="Kolisko M."/>
            <person name="Husnik F."/>
            <person name="Keeling P."/>
            <person name="Hampl V."/>
        </authorList>
    </citation>
    <scope>NUCLEOTIDE SEQUENCE [LARGE SCALE GENOMIC DNA]</scope>
    <source>
        <strain evidence="4">ST1C</strain>
    </source>
</reference>
<proteinExistence type="inferred from homology"/>
<keyword evidence="4" id="KW-0418">Kinase</keyword>
<evidence type="ECO:0000256" key="1">
    <source>
        <dbReference type="ARBA" id="ARBA00006941"/>
    </source>
</evidence>
<dbReference type="InterPro" id="IPR000704">
    <property type="entry name" value="Casein_kinase_II_reg-sub"/>
</dbReference>
<dbReference type="Pfam" id="PF01214">
    <property type="entry name" value="CK_II_beta"/>
    <property type="match status" value="1"/>
</dbReference>
<comment type="similarity">
    <text evidence="1 2">Belongs to the casein kinase 2 subunit beta family.</text>
</comment>
<dbReference type="AlphaFoldDB" id="A0A5J4VL68"/>
<dbReference type="InterPro" id="IPR035991">
    <property type="entry name" value="Casein_kinase_II_beta-like"/>
</dbReference>
<dbReference type="FunFam" id="2.20.25.20:FF:000001">
    <property type="entry name" value="Casein kinase II subunit beta"/>
    <property type="match status" value="1"/>
</dbReference>
<dbReference type="GO" id="GO:0005956">
    <property type="term" value="C:protein kinase CK2 complex"/>
    <property type="evidence" value="ECO:0007669"/>
    <property type="project" value="UniProtKB-UniRule"/>
</dbReference>
<gene>
    <name evidence="4" type="ORF">EZS28_021150</name>
</gene>
<protein>
    <recommendedName>
        <fullName evidence="2">Casein kinase II subunit beta</fullName>
        <shortName evidence="2">CK II beta</shortName>
    </recommendedName>
</protein>
<evidence type="ECO:0000256" key="3">
    <source>
        <dbReference type="SAM" id="MobiDB-lite"/>
    </source>
</evidence>
<evidence type="ECO:0000313" key="5">
    <source>
        <dbReference type="Proteomes" id="UP000324800"/>
    </source>
</evidence>
<dbReference type="OrthoDB" id="3971593at2759"/>